<keyword evidence="2" id="KW-1185">Reference proteome</keyword>
<organism evidence="1 2">
    <name type="scientific">Kalanchoe fedtschenkoi</name>
    <name type="common">Lavender scallops</name>
    <name type="synonym">South American air plant</name>
    <dbReference type="NCBI Taxonomy" id="63787"/>
    <lineage>
        <taxon>Eukaryota</taxon>
        <taxon>Viridiplantae</taxon>
        <taxon>Streptophyta</taxon>
        <taxon>Embryophyta</taxon>
        <taxon>Tracheophyta</taxon>
        <taxon>Spermatophyta</taxon>
        <taxon>Magnoliopsida</taxon>
        <taxon>eudicotyledons</taxon>
        <taxon>Gunneridae</taxon>
        <taxon>Pentapetalae</taxon>
        <taxon>Saxifragales</taxon>
        <taxon>Crassulaceae</taxon>
        <taxon>Kalanchoe</taxon>
    </lineage>
</organism>
<accession>A0A7N0R966</accession>
<reference evidence="1" key="1">
    <citation type="submission" date="2021-01" db="UniProtKB">
        <authorList>
            <consortium name="EnsemblPlants"/>
        </authorList>
    </citation>
    <scope>IDENTIFICATION</scope>
</reference>
<evidence type="ECO:0000313" key="1">
    <source>
        <dbReference type="EnsemblPlants" id="Kaladp0002s0033.1.v1.1.CDS.1"/>
    </source>
</evidence>
<evidence type="ECO:0000313" key="2">
    <source>
        <dbReference type="Proteomes" id="UP000594263"/>
    </source>
</evidence>
<dbReference type="Proteomes" id="UP000594263">
    <property type="component" value="Unplaced"/>
</dbReference>
<dbReference type="AlphaFoldDB" id="A0A7N0R966"/>
<proteinExistence type="predicted"/>
<sequence length="49" mass="5803">MDHQENDLSPLLSLQWPFGMMIWWRNNLTVVIIKLLDCEIKPKILPPSQ</sequence>
<name>A0A7N0R966_KALFE</name>
<dbReference type="Gramene" id="Kaladp0002s0033.1.v1.1">
    <property type="protein sequence ID" value="Kaladp0002s0033.1.v1.1.CDS.1"/>
    <property type="gene ID" value="Kaladp0002s0033.v1.1"/>
</dbReference>
<dbReference type="EnsemblPlants" id="Kaladp0002s0033.1.v1.1">
    <property type="protein sequence ID" value="Kaladp0002s0033.1.v1.1.CDS.1"/>
    <property type="gene ID" value="Kaladp0002s0033.v1.1"/>
</dbReference>
<protein>
    <submittedName>
        <fullName evidence="1">Uncharacterized protein</fullName>
    </submittedName>
</protein>